<dbReference type="PROSITE" id="PS00893">
    <property type="entry name" value="NUDIX_BOX"/>
    <property type="match status" value="1"/>
</dbReference>
<keyword evidence="2 3" id="KW-0378">Hydrolase</keyword>
<dbReference type="PROSITE" id="PS51462">
    <property type="entry name" value="NUDIX"/>
    <property type="match status" value="1"/>
</dbReference>
<dbReference type="PANTHER" id="PTHR43046:SF14">
    <property type="entry name" value="MUTT_NUDIX FAMILY PROTEIN"/>
    <property type="match status" value="1"/>
</dbReference>
<comment type="cofactor">
    <cofactor evidence="1">
        <name>Mg(2+)</name>
        <dbReference type="ChEBI" id="CHEBI:18420"/>
    </cofactor>
</comment>
<dbReference type="PRINTS" id="PR00502">
    <property type="entry name" value="NUDIXFAMILY"/>
</dbReference>
<dbReference type="CDD" id="cd04688">
    <property type="entry name" value="NUDIX_Hydrolase"/>
    <property type="match status" value="1"/>
</dbReference>
<dbReference type="GO" id="GO:0016787">
    <property type="term" value="F:hydrolase activity"/>
    <property type="evidence" value="ECO:0007669"/>
    <property type="project" value="UniProtKB-KW"/>
</dbReference>
<dbReference type="Pfam" id="PF00293">
    <property type="entry name" value="NUDIX"/>
    <property type="match status" value="1"/>
</dbReference>
<dbReference type="Proteomes" id="UP000248066">
    <property type="component" value="Unassembled WGS sequence"/>
</dbReference>
<accession>A0A2W0H627</accession>
<dbReference type="Gene3D" id="3.90.79.10">
    <property type="entry name" value="Nucleoside Triphosphate Pyrophosphohydrolase"/>
    <property type="match status" value="1"/>
</dbReference>
<sequence length="155" mass="17644">MDAVFTTGNGKFNFRVAGVLTADNKVLLHKAEGDPFWALPGGRVKVSEKSQDALEREMHEETGMKMKAGTILWMVENFFDYEGETFHEIGFYYRMTLISPLAKEVSFNGIETGRKLIYRWFPIEQLDDIDVKPAFLRTALGSLPEQPGHIVIDDR</sequence>
<evidence type="ECO:0000259" key="4">
    <source>
        <dbReference type="PROSITE" id="PS51462"/>
    </source>
</evidence>
<protein>
    <submittedName>
        <fullName evidence="5">NUDIX hydrolase</fullName>
    </submittedName>
</protein>
<keyword evidence="6" id="KW-1185">Reference proteome</keyword>
<comment type="caution">
    <text evidence="5">The sequence shown here is derived from an EMBL/GenBank/DDBJ whole genome shotgun (WGS) entry which is preliminary data.</text>
</comment>
<reference evidence="5 6" key="1">
    <citation type="submission" date="2017-10" db="EMBL/GenBank/DDBJ databases">
        <title>Bacillus sp. nov., a halophilic bacterium isolated from a Yangshapao Lake.</title>
        <authorList>
            <person name="Wang H."/>
        </authorList>
    </citation>
    <scope>NUCLEOTIDE SEQUENCE [LARGE SCALE GENOMIC DNA]</scope>
    <source>
        <strain evidence="5 6">YSP-3</strain>
    </source>
</reference>
<proteinExistence type="inferred from homology"/>
<evidence type="ECO:0000313" key="6">
    <source>
        <dbReference type="Proteomes" id="UP000248066"/>
    </source>
</evidence>
<evidence type="ECO:0000256" key="3">
    <source>
        <dbReference type="RuleBase" id="RU003476"/>
    </source>
</evidence>
<feature type="domain" description="Nudix hydrolase" evidence="4">
    <location>
        <begin position="11"/>
        <end position="144"/>
    </location>
</feature>
<evidence type="ECO:0000256" key="2">
    <source>
        <dbReference type="ARBA" id="ARBA00022801"/>
    </source>
</evidence>
<dbReference type="OrthoDB" id="9804442at2"/>
<evidence type="ECO:0000256" key="1">
    <source>
        <dbReference type="ARBA" id="ARBA00001946"/>
    </source>
</evidence>
<name>A0A2W0H627_9BACI</name>
<dbReference type="InterPro" id="IPR020084">
    <property type="entry name" value="NUDIX_hydrolase_CS"/>
</dbReference>
<gene>
    <name evidence="5" type="ORF">CR205_18760</name>
</gene>
<dbReference type="InterPro" id="IPR020476">
    <property type="entry name" value="Nudix_hydrolase"/>
</dbReference>
<dbReference type="AlphaFoldDB" id="A0A2W0H627"/>
<organism evidence="5 6">
    <name type="scientific">Alteribacter lacisalsi</name>
    <dbReference type="NCBI Taxonomy" id="2045244"/>
    <lineage>
        <taxon>Bacteria</taxon>
        <taxon>Bacillati</taxon>
        <taxon>Bacillota</taxon>
        <taxon>Bacilli</taxon>
        <taxon>Bacillales</taxon>
        <taxon>Bacillaceae</taxon>
        <taxon>Alteribacter</taxon>
    </lineage>
</organism>
<dbReference type="EMBL" id="PDOF01000004">
    <property type="protein sequence ID" value="PYZ95570.1"/>
    <property type="molecule type" value="Genomic_DNA"/>
</dbReference>
<evidence type="ECO:0000313" key="5">
    <source>
        <dbReference type="EMBL" id="PYZ95570.1"/>
    </source>
</evidence>
<dbReference type="InterPro" id="IPR000086">
    <property type="entry name" value="NUDIX_hydrolase_dom"/>
</dbReference>
<dbReference type="SUPFAM" id="SSF55811">
    <property type="entry name" value="Nudix"/>
    <property type="match status" value="1"/>
</dbReference>
<comment type="similarity">
    <text evidence="3">Belongs to the Nudix hydrolase family.</text>
</comment>
<dbReference type="RefSeq" id="WP_110521695.1">
    <property type="nucleotide sequence ID" value="NZ_PDOF01000004.1"/>
</dbReference>
<dbReference type="InterPro" id="IPR015797">
    <property type="entry name" value="NUDIX_hydrolase-like_dom_sf"/>
</dbReference>
<dbReference type="PANTHER" id="PTHR43046">
    <property type="entry name" value="GDP-MANNOSE MANNOSYL HYDROLASE"/>
    <property type="match status" value="1"/>
</dbReference>